<evidence type="ECO:0000313" key="2">
    <source>
        <dbReference type="EMBL" id="EDV26287.1"/>
    </source>
</evidence>
<gene>
    <name evidence="2" type="ORF">TRIADDRAFT_54120</name>
</gene>
<dbReference type="PhylomeDB" id="B3RR60"/>
<feature type="domain" description="Focadhesin C-terminal" evidence="1">
    <location>
        <begin position="292"/>
        <end position="585"/>
    </location>
</feature>
<dbReference type="GeneID" id="6751498"/>
<dbReference type="RefSeq" id="XP_002110283.1">
    <property type="nucleotide sequence ID" value="XM_002110247.1"/>
</dbReference>
<protein>
    <recommendedName>
        <fullName evidence="1">Focadhesin C-terminal domain-containing protein</fullName>
    </recommendedName>
</protein>
<organism evidence="2 3">
    <name type="scientific">Trichoplax adhaerens</name>
    <name type="common">Trichoplax reptans</name>
    <dbReference type="NCBI Taxonomy" id="10228"/>
    <lineage>
        <taxon>Eukaryota</taxon>
        <taxon>Metazoa</taxon>
        <taxon>Placozoa</taxon>
        <taxon>Uniplacotomia</taxon>
        <taxon>Trichoplacea</taxon>
        <taxon>Trichoplacidae</taxon>
        <taxon>Trichoplax</taxon>
    </lineage>
</organism>
<sequence length="702" mass="79369">MSPVVRGCAALSLSQLIAHLAEIESEKSQLVMYALTEEFATTNRDNSSPFLLLSNTALGCLINKLLSAPSSVTANPKLHINISIAIKSLQDAVCDDTFKFKNEAACSLAIAVAKFSRHEDNFKSVSEIKNILIQKLSECSNQCDQNLVQNLTYSLAMIISTMIRNEWISASEISQLDDMISNIMAGTESINQRAIGMLMRSYQVLNISELNNKSLQKLQEWGNILKGQIVSADAELSILAGLCGYFGSENIWTRQSQVLYTAKELLFIKGVYHRLNKIQMHYVLCMIEDFASMPAEKVKATLSCLLEATKNESVSLPPADWSSILNHIVEIDRSQEMEDICLEFALQNIKSGALKFLHDRIAPSRFRTLSHRSKCTLLSSYFTMMTAVPEWQIQSFTEGPFRDSFDLLKSDSLLVTNAFIGLSQALKNKSHIYKNCMNCIISCLDSIVSNWTIEQITHHRIFFECLSLLSAVEIRLLLKGQFSKDISICHHLVKLYNYPVEFLSAYLPWTIQEHHDMTELDIALLSTIETILCSSSNAIDTHQSQFTLEWLVEQLNPMSDFLLNLQVTSNDLSKVIVDFLAVICSVLICLDQQTKILFYFYPFNCQLQLHDRFVGSSTIVERLAKYLPDRINQLSSQASLYLSQPLLNWFTDLRQNFGDQLTKPLRLILNACEQSCLGTNKEIQLKNTSKYLSHVFHDIISN</sequence>
<proteinExistence type="predicted"/>
<dbReference type="CTD" id="6751498"/>
<name>B3RR60_TRIAD</name>
<keyword evidence="3" id="KW-1185">Reference proteome</keyword>
<dbReference type="EMBL" id="DS985243">
    <property type="protein sequence ID" value="EDV26287.1"/>
    <property type="molecule type" value="Genomic_DNA"/>
</dbReference>
<dbReference type="InParanoid" id="B3RR60"/>
<dbReference type="Proteomes" id="UP000009022">
    <property type="component" value="Unassembled WGS sequence"/>
</dbReference>
<evidence type="ECO:0000259" key="1">
    <source>
        <dbReference type="Pfam" id="PF11229"/>
    </source>
</evidence>
<dbReference type="KEGG" id="tad:TRIADDRAFT_54120"/>
<dbReference type="InterPro" id="IPR021392">
    <property type="entry name" value="Focadhesin_C"/>
</dbReference>
<dbReference type="Pfam" id="PF11229">
    <property type="entry name" value="Focadhesin"/>
    <property type="match status" value="1"/>
</dbReference>
<reference evidence="2 3" key="1">
    <citation type="journal article" date="2008" name="Nature">
        <title>The Trichoplax genome and the nature of placozoans.</title>
        <authorList>
            <person name="Srivastava M."/>
            <person name="Begovic E."/>
            <person name="Chapman J."/>
            <person name="Putnam N.H."/>
            <person name="Hellsten U."/>
            <person name="Kawashima T."/>
            <person name="Kuo A."/>
            <person name="Mitros T."/>
            <person name="Salamov A."/>
            <person name="Carpenter M.L."/>
            <person name="Signorovitch A.Y."/>
            <person name="Moreno M.A."/>
            <person name="Kamm K."/>
            <person name="Grimwood J."/>
            <person name="Schmutz J."/>
            <person name="Shapiro H."/>
            <person name="Grigoriev I.V."/>
            <person name="Buss L.W."/>
            <person name="Schierwater B."/>
            <person name="Dellaporta S.L."/>
            <person name="Rokhsar D.S."/>
        </authorList>
    </citation>
    <scope>NUCLEOTIDE SEQUENCE [LARGE SCALE GENOMIC DNA]</scope>
    <source>
        <strain evidence="2 3">Grell-BS-1999</strain>
    </source>
</reference>
<dbReference type="HOGENOM" id="CLU_392970_0_0_1"/>
<accession>B3RR60</accession>
<evidence type="ECO:0000313" key="3">
    <source>
        <dbReference type="Proteomes" id="UP000009022"/>
    </source>
</evidence>
<dbReference type="AlphaFoldDB" id="B3RR60"/>